<proteinExistence type="predicted"/>
<organism evidence="1">
    <name type="scientific">marine sediment metagenome</name>
    <dbReference type="NCBI Taxonomy" id="412755"/>
    <lineage>
        <taxon>unclassified sequences</taxon>
        <taxon>metagenomes</taxon>
        <taxon>ecological metagenomes</taxon>
    </lineage>
</organism>
<feature type="non-terminal residue" evidence="1">
    <location>
        <position position="196"/>
    </location>
</feature>
<dbReference type="EMBL" id="BARS01034738">
    <property type="protein sequence ID" value="GAG25599.1"/>
    <property type="molecule type" value="Genomic_DNA"/>
</dbReference>
<dbReference type="AlphaFoldDB" id="X0W428"/>
<evidence type="ECO:0000313" key="1">
    <source>
        <dbReference type="EMBL" id="GAG25599.1"/>
    </source>
</evidence>
<accession>X0W428</accession>
<comment type="caution">
    <text evidence="1">The sequence shown here is derived from an EMBL/GenBank/DDBJ whole genome shotgun (WGS) entry which is preliminary data.</text>
</comment>
<gene>
    <name evidence="1" type="ORF">S01H1_53625</name>
</gene>
<reference evidence="1" key="1">
    <citation type="journal article" date="2014" name="Front. Microbiol.">
        <title>High frequency of phylogenetically diverse reductive dehalogenase-homologous genes in deep subseafloor sedimentary metagenomes.</title>
        <authorList>
            <person name="Kawai M."/>
            <person name="Futagami T."/>
            <person name="Toyoda A."/>
            <person name="Takaki Y."/>
            <person name="Nishi S."/>
            <person name="Hori S."/>
            <person name="Arai W."/>
            <person name="Tsubouchi T."/>
            <person name="Morono Y."/>
            <person name="Uchiyama I."/>
            <person name="Ito T."/>
            <person name="Fujiyama A."/>
            <person name="Inagaki F."/>
            <person name="Takami H."/>
        </authorList>
    </citation>
    <scope>NUCLEOTIDE SEQUENCE</scope>
    <source>
        <strain evidence="1">Expedition CK06-06</strain>
    </source>
</reference>
<protein>
    <submittedName>
        <fullName evidence="1">Uncharacterized protein</fullName>
    </submittedName>
</protein>
<sequence length="196" mass="21561">MPSDGSLIRLRVEPSTNELYRQRVTSPDENSNYSSWTDWSVDAYAVAICAYGATVWAFRIDATDGHLYRCESYDNGASWGSWIDMGDVSGDATFRLAATFKDSDEAIVLYADGTDIYRRRASLSTTWLSPTGFNDPDSAWTNEANAYDDDTGTKATGSAGGIYSPPAWTGFLELTVAQCRGNKVRYWASNAAGRYT</sequence>
<name>X0W428_9ZZZZ</name>